<gene>
    <name evidence="3" type="primary">20343580</name>
    <name evidence="2" type="ORF">GGTG_03122</name>
</gene>
<dbReference type="STRING" id="644352.J3NPB4"/>
<reference evidence="4" key="1">
    <citation type="submission" date="2010-07" db="EMBL/GenBank/DDBJ databases">
        <title>The genome sequence of Gaeumannomyces graminis var. tritici strain R3-111a-1.</title>
        <authorList>
            <consortium name="The Broad Institute Genome Sequencing Platform"/>
            <person name="Ma L.-J."/>
            <person name="Dead R."/>
            <person name="Young S."/>
            <person name="Zeng Q."/>
            <person name="Koehrsen M."/>
            <person name="Alvarado L."/>
            <person name="Berlin A."/>
            <person name="Chapman S.B."/>
            <person name="Chen Z."/>
            <person name="Freedman E."/>
            <person name="Gellesch M."/>
            <person name="Goldberg J."/>
            <person name="Griggs A."/>
            <person name="Gujja S."/>
            <person name="Heilman E.R."/>
            <person name="Heiman D."/>
            <person name="Hepburn T."/>
            <person name="Howarth C."/>
            <person name="Jen D."/>
            <person name="Larson L."/>
            <person name="Mehta T."/>
            <person name="Neiman D."/>
            <person name="Pearson M."/>
            <person name="Roberts A."/>
            <person name="Saif S."/>
            <person name="Shea T."/>
            <person name="Shenoy N."/>
            <person name="Sisk P."/>
            <person name="Stolte C."/>
            <person name="Sykes S."/>
            <person name="Walk T."/>
            <person name="White J."/>
            <person name="Yandava C."/>
            <person name="Haas B."/>
            <person name="Nusbaum C."/>
            <person name="Birren B."/>
        </authorList>
    </citation>
    <scope>NUCLEOTIDE SEQUENCE [LARGE SCALE GENOMIC DNA]</scope>
    <source>
        <strain evidence="4">R3-111a-1</strain>
    </source>
</reference>
<dbReference type="eggNOG" id="ENOG502SDBY">
    <property type="taxonomic scope" value="Eukaryota"/>
</dbReference>
<evidence type="ECO:0000313" key="3">
    <source>
        <dbReference type="EnsemblFungi" id="EJT78019"/>
    </source>
</evidence>
<keyword evidence="4" id="KW-1185">Reference proteome</keyword>
<dbReference type="OrthoDB" id="124329at2759"/>
<dbReference type="PANTHER" id="PTHR30006">
    <property type="entry name" value="THIAMINE-BINDING PERIPLASMIC PROTEIN-RELATED"/>
    <property type="match status" value="1"/>
</dbReference>
<sequence length="394" mass="43671">MISRSWLSFMFGLVNARYSYLEPPRLEMHLFCFLLVGFVSVLAFDDPPLRETRSIDEIYRAALDEGGTVTLWHGGDEVYQRDNLKAAFEARFPGVTVNLTVDLSKYLDGRFDDQLARAAKGDAGAVTVDSIILQTVHDYPRWAQQRALLDYRPLGWDQISPAFRDQASATHYGVAVFSWPLVWSTDKLPAGTALSEFDDFLRPELKDKIVLTMPHDDDAVLWAFDLIIQQKGTPWLDALLAQNPRWVRGTHTPLALISRNDTRLAATFTSGTAYPPPRGLAAAVPRRTRFVSWPQTAAIPRAAPHPEAARLLHAFLLSTAWQGRGGWSVRGDVTPPPGTTFGVGHDVAAGGVPSTDPAAFAPWMADRARVERLRLWFEDRLGTPQGPSPLVDGS</sequence>
<protein>
    <recommendedName>
        <fullName evidence="5">ABC-type Fe3+ transport system</fullName>
    </recommendedName>
</protein>
<organism evidence="2">
    <name type="scientific">Gaeumannomyces tritici (strain R3-111a-1)</name>
    <name type="common">Wheat and barley take-all root rot fungus</name>
    <name type="synonym">Gaeumannomyces graminis var. tritici</name>
    <dbReference type="NCBI Taxonomy" id="644352"/>
    <lineage>
        <taxon>Eukaryota</taxon>
        <taxon>Fungi</taxon>
        <taxon>Dikarya</taxon>
        <taxon>Ascomycota</taxon>
        <taxon>Pezizomycotina</taxon>
        <taxon>Sordariomycetes</taxon>
        <taxon>Sordariomycetidae</taxon>
        <taxon>Magnaporthales</taxon>
        <taxon>Magnaporthaceae</taxon>
        <taxon>Gaeumannomyces</taxon>
    </lineage>
</organism>
<name>J3NPB4_GAET3</name>
<dbReference type="EnsemblFungi" id="EJT78019">
    <property type="protein sequence ID" value="EJT78019"/>
    <property type="gene ID" value="GGTG_03122"/>
</dbReference>
<dbReference type="EMBL" id="GL385396">
    <property type="protein sequence ID" value="EJT78019.1"/>
    <property type="molecule type" value="Genomic_DNA"/>
</dbReference>
<reference evidence="2" key="3">
    <citation type="submission" date="2010-09" db="EMBL/GenBank/DDBJ databases">
        <title>Annotation of Gaeumannomyces graminis var. tritici R3-111a-1.</title>
        <authorList>
            <consortium name="The Broad Institute Genome Sequencing Platform"/>
            <person name="Ma L.-J."/>
            <person name="Dead R."/>
            <person name="Young S.K."/>
            <person name="Zeng Q."/>
            <person name="Gargeya S."/>
            <person name="Fitzgerald M."/>
            <person name="Haas B."/>
            <person name="Abouelleil A."/>
            <person name="Alvarado L."/>
            <person name="Arachchi H.M."/>
            <person name="Berlin A."/>
            <person name="Brown A."/>
            <person name="Chapman S.B."/>
            <person name="Chen Z."/>
            <person name="Dunbar C."/>
            <person name="Freedman E."/>
            <person name="Gearin G."/>
            <person name="Gellesch M."/>
            <person name="Goldberg J."/>
            <person name="Griggs A."/>
            <person name="Gujja S."/>
            <person name="Heiman D."/>
            <person name="Howarth C."/>
            <person name="Larson L."/>
            <person name="Lui A."/>
            <person name="MacDonald P.J.P."/>
            <person name="Mehta T."/>
            <person name="Montmayeur A."/>
            <person name="Murphy C."/>
            <person name="Neiman D."/>
            <person name="Pearson M."/>
            <person name="Priest M."/>
            <person name="Roberts A."/>
            <person name="Saif S."/>
            <person name="Shea T."/>
            <person name="Shenoy N."/>
            <person name="Sisk P."/>
            <person name="Stolte C."/>
            <person name="Sykes S."/>
            <person name="Yandava C."/>
            <person name="Wortman J."/>
            <person name="Nusbaum C."/>
            <person name="Birren B."/>
        </authorList>
    </citation>
    <scope>NUCLEOTIDE SEQUENCE</scope>
    <source>
        <strain evidence="2">R3-111a-1</strain>
    </source>
</reference>
<dbReference type="Proteomes" id="UP000006039">
    <property type="component" value="Unassembled WGS sequence"/>
</dbReference>
<dbReference type="PANTHER" id="PTHR30006:SF2">
    <property type="entry name" value="ABC TRANSPORTER SUBSTRATE-BINDING PROTEIN"/>
    <property type="match status" value="1"/>
</dbReference>
<dbReference type="SUPFAM" id="SSF53850">
    <property type="entry name" value="Periplasmic binding protein-like II"/>
    <property type="match status" value="1"/>
</dbReference>
<dbReference type="GeneID" id="20343580"/>
<evidence type="ECO:0008006" key="5">
    <source>
        <dbReference type="Google" id="ProtNLM"/>
    </source>
</evidence>
<reference evidence="2" key="2">
    <citation type="submission" date="2010-07" db="EMBL/GenBank/DDBJ databases">
        <authorList>
            <consortium name="The Broad Institute Genome Sequencing Platform"/>
            <consortium name="Broad Institute Genome Sequencing Center for Infectious Disease"/>
            <person name="Ma L.-J."/>
            <person name="Dead R."/>
            <person name="Young S."/>
            <person name="Zeng Q."/>
            <person name="Koehrsen M."/>
            <person name="Alvarado L."/>
            <person name="Berlin A."/>
            <person name="Chapman S.B."/>
            <person name="Chen Z."/>
            <person name="Freedman E."/>
            <person name="Gellesch M."/>
            <person name="Goldberg J."/>
            <person name="Griggs A."/>
            <person name="Gujja S."/>
            <person name="Heilman E.R."/>
            <person name="Heiman D."/>
            <person name="Hepburn T."/>
            <person name="Howarth C."/>
            <person name="Jen D."/>
            <person name="Larson L."/>
            <person name="Mehta T."/>
            <person name="Neiman D."/>
            <person name="Pearson M."/>
            <person name="Roberts A."/>
            <person name="Saif S."/>
            <person name="Shea T."/>
            <person name="Shenoy N."/>
            <person name="Sisk P."/>
            <person name="Stolte C."/>
            <person name="Sykes S."/>
            <person name="Walk T."/>
            <person name="White J."/>
            <person name="Yandava C."/>
            <person name="Haas B."/>
            <person name="Nusbaum C."/>
            <person name="Birren B."/>
        </authorList>
    </citation>
    <scope>NUCLEOTIDE SEQUENCE</scope>
    <source>
        <strain evidence="2">R3-111a-1</strain>
    </source>
</reference>
<dbReference type="AlphaFoldDB" id="J3NPB4"/>
<dbReference type="Gene3D" id="3.40.190.10">
    <property type="entry name" value="Periplasmic binding protein-like II"/>
    <property type="match status" value="2"/>
</dbReference>
<evidence type="ECO:0000313" key="4">
    <source>
        <dbReference type="Proteomes" id="UP000006039"/>
    </source>
</evidence>
<reference evidence="3" key="5">
    <citation type="submission" date="2018-04" db="UniProtKB">
        <authorList>
            <consortium name="EnsemblFungi"/>
        </authorList>
    </citation>
    <scope>IDENTIFICATION</scope>
    <source>
        <strain evidence="3">R3-111a-1</strain>
    </source>
</reference>
<evidence type="ECO:0000256" key="1">
    <source>
        <dbReference type="ARBA" id="ARBA00022729"/>
    </source>
</evidence>
<evidence type="ECO:0000313" key="2">
    <source>
        <dbReference type="EMBL" id="EJT78019.1"/>
    </source>
</evidence>
<proteinExistence type="predicted"/>
<reference evidence="3" key="4">
    <citation type="journal article" date="2015" name="G3 (Bethesda)">
        <title>Genome sequences of three phytopathogenic species of the Magnaporthaceae family of fungi.</title>
        <authorList>
            <person name="Okagaki L.H."/>
            <person name="Nunes C.C."/>
            <person name="Sailsbery J."/>
            <person name="Clay B."/>
            <person name="Brown D."/>
            <person name="John T."/>
            <person name="Oh Y."/>
            <person name="Young N."/>
            <person name="Fitzgerald M."/>
            <person name="Haas B.J."/>
            <person name="Zeng Q."/>
            <person name="Young S."/>
            <person name="Adiconis X."/>
            <person name="Fan L."/>
            <person name="Levin J.Z."/>
            <person name="Mitchell T.K."/>
            <person name="Okubara P.A."/>
            <person name="Farman M.L."/>
            <person name="Kohn L.M."/>
            <person name="Birren B."/>
            <person name="Ma L.-J."/>
            <person name="Dean R.A."/>
        </authorList>
    </citation>
    <scope>NUCLEOTIDE SEQUENCE</scope>
    <source>
        <strain evidence="3">R3-111a-1</strain>
    </source>
</reference>
<dbReference type="RefSeq" id="XP_009219164.1">
    <property type="nucleotide sequence ID" value="XM_009220900.1"/>
</dbReference>
<accession>J3NPB4</accession>
<dbReference type="Pfam" id="PF13531">
    <property type="entry name" value="SBP_bac_11"/>
    <property type="match status" value="1"/>
</dbReference>
<dbReference type="VEuPathDB" id="FungiDB:GGTG_03122"/>
<keyword evidence="1" id="KW-0732">Signal</keyword>
<dbReference type="HOGENOM" id="CLU_026974_5_1_1"/>